<sequence length="297" mass="32392">MRVRDATKQMIHMRGPNNHPAIAWTWRFLVVIAADFIGAVAVNNFLTPAHILAGGVTGVAQLIHHYVRFIGLGTMFFIFNIPLFLLGYRFLGKRFIFLTGLAILGFSVFTDAVHLHFQTASDPLLKGLYGGVLSGVSSAIVIRIGGSMGGTDILSLVIHRLTGRSVGSTGLIMNVIVLFLSMFVFGVPAAMYTLISMFASSRVVNALMHFQQRKTALIVTACPEEVAKAIGDRLTRGSTIMRASGAYTHAERGVLLCAMTHLEIADLKEIVLATDEHAFMTVLDTTEVVGRFRELKL</sequence>
<gene>
    <name evidence="8" type="ORF">KKP3000_002877</name>
</gene>
<keyword evidence="9" id="KW-1185">Reference proteome</keyword>
<keyword evidence="3 6" id="KW-0812">Transmembrane</keyword>
<keyword evidence="2" id="KW-1003">Cell membrane</keyword>
<dbReference type="InterPro" id="IPR051461">
    <property type="entry name" value="UPF0750_membrane"/>
</dbReference>
<dbReference type="Proteomes" id="UP001579974">
    <property type="component" value="Unassembled WGS sequence"/>
</dbReference>
<evidence type="ECO:0000313" key="8">
    <source>
        <dbReference type="EMBL" id="MFB5189601.1"/>
    </source>
</evidence>
<dbReference type="EMBL" id="JBDXSU010000003">
    <property type="protein sequence ID" value="MFB5189601.1"/>
    <property type="molecule type" value="Genomic_DNA"/>
</dbReference>
<dbReference type="Gene3D" id="3.30.70.120">
    <property type="match status" value="1"/>
</dbReference>
<evidence type="ECO:0000259" key="7">
    <source>
        <dbReference type="Pfam" id="PF10035"/>
    </source>
</evidence>
<evidence type="ECO:0000256" key="4">
    <source>
        <dbReference type="ARBA" id="ARBA00022989"/>
    </source>
</evidence>
<dbReference type="PANTHER" id="PTHR33545:SF5">
    <property type="entry name" value="UPF0750 MEMBRANE PROTEIN YITT"/>
    <property type="match status" value="1"/>
</dbReference>
<feature type="domain" description="DUF2179" evidence="7">
    <location>
        <begin position="236"/>
        <end position="290"/>
    </location>
</feature>
<comment type="subcellular location">
    <subcellularLocation>
        <location evidence="1">Cell membrane</location>
        <topology evidence="1">Multi-pass membrane protein</topology>
    </subcellularLocation>
</comment>
<keyword evidence="5 6" id="KW-0472">Membrane</keyword>
<dbReference type="Pfam" id="PF10035">
    <property type="entry name" value="DUF2179"/>
    <property type="match status" value="1"/>
</dbReference>
<evidence type="ECO:0000256" key="6">
    <source>
        <dbReference type="SAM" id="Phobius"/>
    </source>
</evidence>
<evidence type="ECO:0000256" key="1">
    <source>
        <dbReference type="ARBA" id="ARBA00004651"/>
    </source>
</evidence>
<accession>A0ABV5AC21</accession>
<reference evidence="8 9" key="1">
    <citation type="journal article" date="2024" name="Int. J. Mol. Sci.">
        <title>Exploration of Alicyclobacillus spp. Genome in Search of Antibiotic Resistance.</title>
        <authorList>
            <person name="Bucka-Kolendo J."/>
            <person name="Kiousi D.E."/>
            <person name="Dekowska A."/>
            <person name="Mikolajczuk-Szczyrba A."/>
            <person name="Karadedos D.M."/>
            <person name="Michael P."/>
            <person name="Galanis A."/>
            <person name="Sokolowska B."/>
        </authorList>
    </citation>
    <scope>NUCLEOTIDE SEQUENCE [LARGE SCALE GENOMIC DNA]</scope>
    <source>
        <strain evidence="8 9">KKP 3000</strain>
    </source>
</reference>
<dbReference type="PIRSF" id="PIRSF006483">
    <property type="entry name" value="Membrane_protein_YitT"/>
    <property type="match status" value="1"/>
</dbReference>
<evidence type="ECO:0000256" key="3">
    <source>
        <dbReference type="ARBA" id="ARBA00022692"/>
    </source>
</evidence>
<organism evidence="8 9">
    <name type="scientific">Alicyclobacillus fastidiosus</name>
    <dbReference type="NCBI Taxonomy" id="392011"/>
    <lineage>
        <taxon>Bacteria</taxon>
        <taxon>Bacillati</taxon>
        <taxon>Bacillota</taxon>
        <taxon>Bacilli</taxon>
        <taxon>Bacillales</taxon>
        <taxon>Alicyclobacillaceae</taxon>
        <taxon>Alicyclobacillus</taxon>
    </lineage>
</organism>
<dbReference type="Pfam" id="PF02588">
    <property type="entry name" value="YitT_membrane"/>
    <property type="match status" value="1"/>
</dbReference>
<keyword evidence="4 6" id="KW-1133">Transmembrane helix</keyword>
<dbReference type="InterPro" id="IPR015867">
    <property type="entry name" value="N-reg_PII/ATP_PRibTrfase_C"/>
</dbReference>
<dbReference type="RefSeq" id="WP_275475347.1">
    <property type="nucleotide sequence ID" value="NZ_CP162940.1"/>
</dbReference>
<dbReference type="CDD" id="cd16380">
    <property type="entry name" value="YitT_C"/>
    <property type="match status" value="1"/>
</dbReference>
<feature type="transmembrane region" description="Helical" evidence="6">
    <location>
        <begin position="166"/>
        <end position="185"/>
    </location>
</feature>
<evidence type="ECO:0000256" key="2">
    <source>
        <dbReference type="ARBA" id="ARBA00022475"/>
    </source>
</evidence>
<evidence type="ECO:0000313" key="9">
    <source>
        <dbReference type="Proteomes" id="UP001579974"/>
    </source>
</evidence>
<name>A0ABV5AC21_9BACL</name>
<feature type="transmembrane region" description="Helical" evidence="6">
    <location>
        <begin position="66"/>
        <end position="88"/>
    </location>
</feature>
<dbReference type="PANTHER" id="PTHR33545">
    <property type="entry name" value="UPF0750 MEMBRANE PROTEIN YITT-RELATED"/>
    <property type="match status" value="1"/>
</dbReference>
<feature type="transmembrane region" description="Helical" evidence="6">
    <location>
        <begin position="127"/>
        <end position="145"/>
    </location>
</feature>
<feature type="transmembrane region" description="Helical" evidence="6">
    <location>
        <begin position="95"/>
        <end position="115"/>
    </location>
</feature>
<feature type="transmembrane region" description="Helical" evidence="6">
    <location>
        <begin position="21"/>
        <end position="46"/>
    </location>
</feature>
<comment type="caution">
    <text evidence="8">The sequence shown here is derived from an EMBL/GenBank/DDBJ whole genome shotgun (WGS) entry which is preliminary data.</text>
</comment>
<evidence type="ECO:0000256" key="5">
    <source>
        <dbReference type="ARBA" id="ARBA00023136"/>
    </source>
</evidence>
<proteinExistence type="predicted"/>
<dbReference type="InterPro" id="IPR003740">
    <property type="entry name" value="YitT"/>
</dbReference>
<protein>
    <submittedName>
        <fullName evidence="8">YitT family protein</fullName>
    </submittedName>
</protein>
<dbReference type="InterPro" id="IPR019264">
    <property type="entry name" value="DUF2179"/>
</dbReference>